<comment type="caution">
    <text evidence="3">The sequence shown here is derived from an EMBL/GenBank/DDBJ whole genome shotgun (WGS) entry which is preliminary data.</text>
</comment>
<feature type="domain" description="GH16" evidence="2">
    <location>
        <begin position="27"/>
        <end position="290"/>
    </location>
</feature>
<dbReference type="PROSITE" id="PS51762">
    <property type="entry name" value="GH16_2"/>
    <property type="match status" value="1"/>
</dbReference>
<reference evidence="3 4" key="1">
    <citation type="journal article" date="2019" name="Appl. Microbiol. Biotechnol.">
        <title>Genome sequence of Isaria javanica and comparative genome analysis insights into family S53 peptidase evolution in fungal entomopathogens.</title>
        <authorList>
            <person name="Lin R."/>
            <person name="Zhang X."/>
            <person name="Xin B."/>
            <person name="Zou M."/>
            <person name="Gao Y."/>
            <person name="Qin F."/>
            <person name="Hu Q."/>
            <person name="Xie B."/>
            <person name="Cheng X."/>
        </authorList>
    </citation>
    <scope>NUCLEOTIDE SEQUENCE [LARGE SCALE GENOMIC DNA]</scope>
    <source>
        <strain evidence="3 4">IJ1G</strain>
    </source>
</reference>
<dbReference type="AlphaFoldDB" id="A0A545ULZ9"/>
<dbReference type="Gene3D" id="2.60.120.200">
    <property type="match status" value="1"/>
</dbReference>
<protein>
    <submittedName>
        <fullName evidence="3">Glycoside hydrolase family 16 protein</fullName>
    </submittedName>
</protein>
<evidence type="ECO:0000259" key="2">
    <source>
        <dbReference type="PROSITE" id="PS51762"/>
    </source>
</evidence>
<dbReference type="STRING" id="43265.A0A545ULZ9"/>
<dbReference type="PANTHER" id="PTHR38121:SF5">
    <property type="entry name" value="GH16 DOMAIN-CONTAINING PROTEIN"/>
    <property type="match status" value="1"/>
</dbReference>
<keyword evidence="3" id="KW-0378">Hydrolase</keyword>
<dbReference type="CDD" id="cd00413">
    <property type="entry name" value="Glyco_hydrolase_16"/>
    <property type="match status" value="1"/>
</dbReference>
<dbReference type="SUPFAM" id="SSF49899">
    <property type="entry name" value="Concanavalin A-like lectins/glucanases"/>
    <property type="match status" value="1"/>
</dbReference>
<accession>A0A545ULZ9</accession>
<evidence type="ECO:0000313" key="4">
    <source>
        <dbReference type="Proteomes" id="UP000315783"/>
    </source>
</evidence>
<dbReference type="GO" id="GO:0004553">
    <property type="term" value="F:hydrolase activity, hydrolyzing O-glycosyl compounds"/>
    <property type="evidence" value="ECO:0007669"/>
    <property type="project" value="InterPro"/>
</dbReference>
<organism evidence="3 4">
    <name type="scientific">Cordyceps javanica</name>
    <dbReference type="NCBI Taxonomy" id="43265"/>
    <lineage>
        <taxon>Eukaryota</taxon>
        <taxon>Fungi</taxon>
        <taxon>Dikarya</taxon>
        <taxon>Ascomycota</taxon>
        <taxon>Pezizomycotina</taxon>
        <taxon>Sordariomycetes</taxon>
        <taxon>Hypocreomycetidae</taxon>
        <taxon>Hypocreales</taxon>
        <taxon>Cordycipitaceae</taxon>
        <taxon>Cordyceps</taxon>
    </lineage>
</organism>
<proteinExistence type="predicted"/>
<dbReference type="PROSITE" id="PS51257">
    <property type="entry name" value="PROKAR_LIPOPROTEIN"/>
    <property type="match status" value="1"/>
</dbReference>
<feature type="chain" id="PRO_5022204277" evidence="1">
    <location>
        <begin position="18"/>
        <end position="417"/>
    </location>
</feature>
<feature type="signal peptide" evidence="1">
    <location>
        <begin position="1"/>
        <end position="17"/>
    </location>
</feature>
<dbReference type="GO" id="GO:0005975">
    <property type="term" value="P:carbohydrate metabolic process"/>
    <property type="evidence" value="ECO:0007669"/>
    <property type="project" value="InterPro"/>
</dbReference>
<dbReference type="Pfam" id="PF00722">
    <property type="entry name" value="Glyco_hydro_16"/>
    <property type="match status" value="1"/>
</dbReference>
<name>A0A545ULZ9_9HYPO</name>
<dbReference type="InterPro" id="IPR000757">
    <property type="entry name" value="Beta-glucanase-like"/>
</dbReference>
<dbReference type="InterPro" id="IPR013320">
    <property type="entry name" value="ConA-like_dom_sf"/>
</dbReference>
<sequence length="417" mass="44863">MAASRLLLLGLLPIAIAACLAAASCECGFSTQPSPAGNGPFLFTNAFETDFSSVKEPSAALGWRGQVYNVTAAQGRGRYGKSFTLDNIVACPSGGSPTDGCANSGAKGMTLRVGSQLSNRAVTSAEMATPSDNMKWGSYRCGMQLSAVNGTCASFFWYFNDTQEIDMELLSHEFDFENHVYPVNLVIQSAESMKAGYNAAKTGTFKKTNLTFDPTKGFHEYRFDYLPGSVLFYADSTLLAEMAGADAPSAAGHLVLQHWSNGNPLWSAGPPEVDSSIVVSYVKAYFNSSDADQPALWERDCARAKVAACVIPDTGADQVLACSIVVVVGAGLLHSWQKCSRRRRYENIDAARSDRLNRGVLEESSVDNVLFGPQALVNAVKVRGIWVARQAENRAVEAPEHSGALIELENMQWGGEF</sequence>
<gene>
    <name evidence="3" type="ORF">IF1G_10822</name>
</gene>
<dbReference type="EMBL" id="SPUK01000026">
    <property type="protein sequence ID" value="TQV90499.1"/>
    <property type="molecule type" value="Genomic_DNA"/>
</dbReference>
<keyword evidence="4" id="KW-1185">Reference proteome</keyword>
<keyword evidence="1" id="KW-0732">Signal</keyword>
<dbReference type="PANTHER" id="PTHR38121">
    <property type="entry name" value="GH16 DOMAIN-CONTAINING PROTEIN"/>
    <property type="match status" value="1"/>
</dbReference>
<dbReference type="OrthoDB" id="25131at2759"/>
<evidence type="ECO:0000313" key="3">
    <source>
        <dbReference type="EMBL" id="TQV90499.1"/>
    </source>
</evidence>
<dbReference type="Proteomes" id="UP000315783">
    <property type="component" value="Unassembled WGS sequence"/>
</dbReference>
<evidence type="ECO:0000256" key="1">
    <source>
        <dbReference type="SAM" id="SignalP"/>
    </source>
</evidence>